<dbReference type="InterPro" id="IPR050297">
    <property type="entry name" value="LipidA_mod_glycosyltrf_83"/>
</dbReference>
<keyword evidence="7 8" id="KW-0472">Membrane</keyword>
<evidence type="ECO:0000256" key="2">
    <source>
        <dbReference type="ARBA" id="ARBA00022475"/>
    </source>
</evidence>
<organism evidence="10 11">
    <name type="scientific">Gluconobacter japonicus</name>
    <dbReference type="NCBI Taxonomy" id="376620"/>
    <lineage>
        <taxon>Bacteria</taxon>
        <taxon>Pseudomonadati</taxon>
        <taxon>Pseudomonadota</taxon>
        <taxon>Alphaproteobacteria</taxon>
        <taxon>Acetobacterales</taxon>
        <taxon>Acetobacteraceae</taxon>
        <taxon>Gluconobacter</taxon>
    </lineage>
</organism>
<dbReference type="PANTHER" id="PTHR33908:SF11">
    <property type="entry name" value="MEMBRANE PROTEIN"/>
    <property type="match status" value="1"/>
</dbReference>
<evidence type="ECO:0000256" key="1">
    <source>
        <dbReference type="ARBA" id="ARBA00004651"/>
    </source>
</evidence>
<evidence type="ECO:0000313" key="10">
    <source>
        <dbReference type="EMBL" id="GLQ59441.1"/>
    </source>
</evidence>
<keyword evidence="4 10" id="KW-0808">Transferase</keyword>
<evidence type="ECO:0000256" key="7">
    <source>
        <dbReference type="ARBA" id="ARBA00023136"/>
    </source>
</evidence>
<keyword evidence="3" id="KW-0328">Glycosyltransferase</keyword>
<evidence type="ECO:0000256" key="8">
    <source>
        <dbReference type="SAM" id="Phobius"/>
    </source>
</evidence>
<feature type="transmembrane region" description="Helical" evidence="8">
    <location>
        <begin position="299"/>
        <end position="316"/>
    </location>
</feature>
<dbReference type="Pfam" id="PF13231">
    <property type="entry name" value="PMT_2"/>
    <property type="match status" value="1"/>
</dbReference>
<dbReference type="InterPro" id="IPR038731">
    <property type="entry name" value="RgtA/B/C-like"/>
</dbReference>
<accession>A0ABQ5WI58</accession>
<dbReference type="GO" id="GO:0016740">
    <property type="term" value="F:transferase activity"/>
    <property type="evidence" value="ECO:0007669"/>
    <property type="project" value="UniProtKB-KW"/>
</dbReference>
<feature type="transmembrane region" description="Helical" evidence="8">
    <location>
        <begin position="176"/>
        <end position="193"/>
    </location>
</feature>
<protein>
    <submittedName>
        <fullName evidence="10">Glycosyl transferase</fullName>
    </submittedName>
</protein>
<evidence type="ECO:0000256" key="6">
    <source>
        <dbReference type="ARBA" id="ARBA00022989"/>
    </source>
</evidence>
<evidence type="ECO:0000313" key="11">
    <source>
        <dbReference type="Proteomes" id="UP001156613"/>
    </source>
</evidence>
<keyword evidence="2" id="KW-1003">Cell membrane</keyword>
<feature type="transmembrane region" description="Helical" evidence="8">
    <location>
        <begin position="50"/>
        <end position="69"/>
    </location>
</feature>
<feature type="transmembrane region" description="Helical" evidence="8">
    <location>
        <begin position="200"/>
        <end position="218"/>
    </location>
</feature>
<evidence type="ECO:0000256" key="5">
    <source>
        <dbReference type="ARBA" id="ARBA00022692"/>
    </source>
</evidence>
<feature type="transmembrane region" description="Helical" evidence="8">
    <location>
        <begin position="12"/>
        <end position="30"/>
    </location>
</feature>
<proteinExistence type="predicted"/>
<feature type="transmembrane region" description="Helical" evidence="8">
    <location>
        <begin position="105"/>
        <end position="125"/>
    </location>
</feature>
<reference evidence="11" key="1">
    <citation type="journal article" date="2019" name="Int. J. Syst. Evol. Microbiol.">
        <title>The Global Catalogue of Microorganisms (GCM) 10K type strain sequencing project: providing services to taxonomists for standard genome sequencing and annotation.</title>
        <authorList>
            <consortium name="The Broad Institute Genomics Platform"/>
            <consortium name="The Broad Institute Genome Sequencing Center for Infectious Disease"/>
            <person name="Wu L."/>
            <person name="Ma J."/>
        </authorList>
    </citation>
    <scope>NUCLEOTIDE SEQUENCE [LARGE SCALE GENOMIC DNA]</scope>
    <source>
        <strain evidence="11">NBRC 3271</strain>
    </source>
</reference>
<evidence type="ECO:0000256" key="3">
    <source>
        <dbReference type="ARBA" id="ARBA00022676"/>
    </source>
</evidence>
<sequence length="467" mass="51328">MQTDTVRTPGMFWGFLGLLTVLRLTLAALLPLTPDEAYYWVWSRHLQMGYFDHPFMVALWIRIGTWIAGDTPLGVRLLGPLSVLPGSWALFHAARLLLPSRSWPLSGFQAVLLLNATLMLGLGAATMTPDTPLVFFVSVALYAIGKAVTLPTNKALGWWLLTGMLLGLAFDSKYTAVLIGFGLGGAVVFSPAWRKQPGPWLAIPVLLATISPVLYWNATHHWASLLKQGGRAGDWHPARAIQFQSELFGGQIGLATPLIFGLFVIGLWACFKRNILLVWLGALPLAVFIFHAFGDRVQANWPAVVYPVLALAAVEAGRRIRWAAASGFVVTALVCLQAAFAFLPIPPAKDPVQRQTAGWPEFDQKLERLAVAQGATVLMAEDYGLASQLAFNQGNSGLSVFGTDRRWELFRLPAARGEKGLRVEEIHHIPSPLPMDVLCRESQRRTVRCYQMTVVENPLGVQLPRHS</sequence>
<feature type="transmembrane region" description="Helical" evidence="8">
    <location>
        <begin position="131"/>
        <end position="148"/>
    </location>
</feature>
<feature type="transmembrane region" description="Helical" evidence="8">
    <location>
        <begin position="323"/>
        <end position="345"/>
    </location>
</feature>
<keyword evidence="6 8" id="KW-1133">Transmembrane helix</keyword>
<gene>
    <name evidence="10" type="ORF">GCM10010937_12440</name>
</gene>
<feature type="transmembrane region" description="Helical" evidence="8">
    <location>
        <begin position="75"/>
        <end position="98"/>
    </location>
</feature>
<feature type="transmembrane region" description="Helical" evidence="8">
    <location>
        <begin position="275"/>
        <end position="293"/>
    </location>
</feature>
<evidence type="ECO:0000256" key="4">
    <source>
        <dbReference type="ARBA" id="ARBA00022679"/>
    </source>
</evidence>
<keyword evidence="5 8" id="KW-0812">Transmembrane</keyword>
<keyword evidence="11" id="KW-1185">Reference proteome</keyword>
<evidence type="ECO:0000259" key="9">
    <source>
        <dbReference type="Pfam" id="PF13231"/>
    </source>
</evidence>
<feature type="transmembrane region" description="Helical" evidence="8">
    <location>
        <begin position="247"/>
        <end position="268"/>
    </location>
</feature>
<comment type="caution">
    <text evidence="10">The sequence shown here is derived from an EMBL/GenBank/DDBJ whole genome shotgun (WGS) entry which is preliminary data.</text>
</comment>
<dbReference type="Proteomes" id="UP001156613">
    <property type="component" value="Unassembled WGS sequence"/>
</dbReference>
<dbReference type="PANTHER" id="PTHR33908">
    <property type="entry name" value="MANNOSYLTRANSFERASE YKCB-RELATED"/>
    <property type="match status" value="1"/>
</dbReference>
<feature type="domain" description="Glycosyltransferase RgtA/B/C/D-like" evidence="9">
    <location>
        <begin position="52"/>
        <end position="216"/>
    </location>
</feature>
<comment type="subcellular location">
    <subcellularLocation>
        <location evidence="1">Cell membrane</location>
        <topology evidence="1">Multi-pass membrane protein</topology>
    </subcellularLocation>
</comment>
<name>A0ABQ5WI58_GLUJA</name>
<dbReference type="EMBL" id="BSNT01000020">
    <property type="protein sequence ID" value="GLQ59441.1"/>
    <property type="molecule type" value="Genomic_DNA"/>
</dbReference>
<dbReference type="RefSeq" id="WP_253783442.1">
    <property type="nucleotide sequence ID" value="NZ_BEWO01000002.1"/>
</dbReference>